<dbReference type="SMART" id="SM00368">
    <property type="entry name" value="LRR_RI"/>
    <property type="match status" value="3"/>
</dbReference>
<dbReference type="PANTHER" id="PTHR24113">
    <property type="entry name" value="RAN GTPASE-ACTIVATING PROTEIN 1"/>
    <property type="match status" value="1"/>
</dbReference>
<reference evidence="4" key="1">
    <citation type="journal article" date="2020" name="J. Eukaryot. Microbiol.">
        <title>De novo Sequencing, Assembly and Annotation of the Transcriptome for the Free-Living Testate Amoeba Arcella intermedia.</title>
        <authorList>
            <person name="Ribeiro G.M."/>
            <person name="Porfirio-Sousa A.L."/>
            <person name="Maurer-Alcala X.X."/>
            <person name="Katz L.A."/>
            <person name="Lahr D.J.G."/>
        </authorList>
    </citation>
    <scope>NUCLEOTIDE SEQUENCE</scope>
</reference>
<sequence>MLSEGLKLNSSLTVLDLRSCGIEFNGVPPIVEVLKSNTTLTAIDLSGNMLTHKGTTMIAEGLKLNSTLKQLALKKTSVGVEGATAILESLQSNTTLTKIALEDFNIAPLASKINSLLPPTAPPEKGEMSSGSIKLELNRSFNIETGRFGYGHLFFDGGEGGAITVEVRSNSTLLLVKDKDFENFLLKEMEQMNVEGQLIQLELEKCSTALLLVKSGDLVSKINISNEALSWKTFGYPKLELWELGKLKLL</sequence>
<dbReference type="GO" id="GO:0031267">
    <property type="term" value="F:small GTPase binding"/>
    <property type="evidence" value="ECO:0007669"/>
    <property type="project" value="TreeGrafter"/>
</dbReference>
<dbReference type="PANTHER" id="PTHR24113:SF12">
    <property type="entry name" value="RAN GTPASE-ACTIVATING PROTEIN 1"/>
    <property type="match status" value="1"/>
</dbReference>
<evidence type="ECO:0000313" key="4">
    <source>
        <dbReference type="EMBL" id="NDV35472.1"/>
    </source>
</evidence>
<dbReference type="Gene3D" id="3.80.10.10">
    <property type="entry name" value="Ribonuclease Inhibitor"/>
    <property type="match status" value="1"/>
</dbReference>
<accession>A0A6B2LEI3</accession>
<keyword evidence="2" id="KW-0433">Leucine-rich repeat</keyword>
<dbReference type="InterPro" id="IPR032675">
    <property type="entry name" value="LRR_dom_sf"/>
</dbReference>
<dbReference type="GO" id="GO:0048471">
    <property type="term" value="C:perinuclear region of cytoplasm"/>
    <property type="evidence" value="ECO:0007669"/>
    <property type="project" value="TreeGrafter"/>
</dbReference>
<keyword evidence="3" id="KW-0677">Repeat</keyword>
<dbReference type="InterPro" id="IPR027038">
    <property type="entry name" value="RanGap"/>
</dbReference>
<organism evidence="4">
    <name type="scientific">Arcella intermedia</name>
    <dbReference type="NCBI Taxonomy" id="1963864"/>
    <lineage>
        <taxon>Eukaryota</taxon>
        <taxon>Amoebozoa</taxon>
        <taxon>Tubulinea</taxon>
        <taxon>Elardia</taxon>
        <taxon>Arcellinida</taxon>
        <taxon>Sphaerothecina</taxon>
        <taxon>Arcellidae</taxon>
        <taxon>Arcella</taxon>
    </lineage>
</organism>
<dbReference type="GO" id="GO:0005829">
    <property type="term" value="C:cytosol"/>
    <property type="evidence" value="ECO:0007669"/>
    <property type="project" value="TreeGrafter"/>
</dbReference>
<name>A0A6B2LEI3_9EUKA</name>
<dbReference type="GO" id="GO:0005634">
    <property type="term" value="C:nucleus"/>
    <property type="evidence" value="ECO:0007669"/>
    <property type="project" value="TreeGrafter"/>
</dbReference>
<evidence type="ECO:0000256" key="2">
    <source>
        <dbReference type="ARBA" id="ARBA00022614"/>
    </source>
</evidence>
<dbReference type="AlphaFoldDB" id="A0A6B2LEI3"/>
<dbReference type="Pfam" id="PF13516">
    <property type="entry name" value="LRR_6"/>
    <property type="match status" value="2"/>
</dbReference>
<proteinExistence type="predicted"/>
<dbReference type="GO" id="GO:0006913">
    <property type="term" value="P:nucleocytoplasmic transport"/>
    <property type="evidence" value="ECO:0007669"/>
    <property type="project" value="TreeGrafter"/>
</dbReference>
<dbReference type="EMBL" id="GIBP01006503">
    <property type="protein sequence ID" value="NDV35472.1"/>
    <property type="molecule type" value="Transcribed_RNA"/>
</dbReference>
<dbReference type="SUPFAM" id="SSF52047">
    <property type="entry name" value="RNI-like"/>
    <property type="match status" value="1"/>
</dbReference>
<dbReference type="GO" id="GO:0005096">
    <property type="term" value="F:GTPase activator activity"/>
    <property type="evidence" value="ECO:0007669"/>
    <property type="project" value="UniProtKB-KW"/>
</dbReference>
<keyword evidence="1" id="KW-0343">GTPase activation</keyword>
<evidence type="ECO:0000256" key="1">
    <source>
        <dbReference type="ARBA" id="ARBA00022468"/>
    </source>
</evidence>
<dbReference type="InterPro" id="IPR001611">
    <property type="entry name" value="Leu-rich_rpt"/>
</dbReference>
<evidence type="ECO:0000256" key="3">
    <source>
        <dbReference type="ARBA" id="ARBA00022737"/>
    </source>
</evidence>
<protein>
    <submittedName>
        <fullName evidence="4">Uncharacterized protein</fullName>
    </submittedName>
</protein>